<dbReference type="Pfam" id="PF06348">
    <property type="entry name" value="DUF1059"/>
    <property type="match status" value="1"/>
</dbReference>
<evidence type="ECO:0000313" key="2">
    <source>
        <dbReference type="Proteomes" id="UP001589748"/>
    </source>
</evidence>
<reference evidence="1 2" key="1">
    <citation type="submission" date="2024-09" db="EMBL/GenBank/DDBJ databases">
        <authorList>
            <person name="Sun Q."/>
            <person name="Mori K."/>
        </authorList>
    </citation>
    <scope>NUCLEOTIDE SEQUENCE [LARGE SCALE GENOMIC DNA]</scope>
    <source>
        <strain evidence="1 2">TISTR 1856</strain>
    </source>
</reference>
<keyword evidence="2" id="KW-1185">Reference proteome</keyword>
<dbReference type="RefSeq" id="WP_380138352.1">
    <property type="nucleotide sequence ID" value="NZ_JBHLUI010000009.1"/>
</dbReference>
<comment type="caution">
    <text evidence="1">The sequence shown here is derived from an EMBL/GenBank/DDBJ whole genome shotgun (WGS) entry which is preliminary data.</text>
</comment>
<protein>
    <submittedName>
        <fullName evidence="1">DUF1059 domain-containing protein</fullName>
    </submittedName>
</protein>
<accession>A0ABV5LQS0</accession>
<dbReference type="InterPro" id="IPR009409">
    <property type="entry name" value="DUF1059"/>
</dbReference>
<dbReference type="Proteomes" id="UP001589748">
    <property type="component" value="Unassembled WGS sequence"/>
</dbReference>
<organism evidence="1 2">
    <name type="scientific">Kineococcus gynurae</name>
    <dbReference type="NCBI Taxonomy" id="452979"/>
    <lineage>
        <taxon>Bacteria</taxon>
        <taxon>Bacillati</taxon>
        <taxon>Actinomycetota</taxon>
        <taxon>Actinomycetes</taxon>
        <taxon>Kineosporiales</taxon>
        <taxon>Kineosporiaceae</taxon>
        <taxon>Kineococcus</taxon>
    </lineage>
</organism>
<name>A0ABV5LQS0_9ACTN</name>
<dbReference type="EMBL" id="JBHMDM010000003">
    <property type="protein sequence ID" value="MFB9376430.1"/>
    <property type="molecule type" value="Genomic_DNA"/>
</dbReference>
<gene>
    <name evidence="1" type="ORF">ACFFVI_05570</name>
</gene>
<sequence>MKAFRCGDVVPGCDASFQASDEAGVLASVAAHARDDHGLTDLPADLVAAVRAGIHEVPEDGAA</sequence>
<evidence type="ECO:0000313" key="1">
    <source>
        <dbReference type="EMBL" id="MFB9376430.1"/>
    </source>
</evidence>
<proteinExistence type="predicted"/>